<sequence length="154" mass="15898">MDGIYLPDGRQLALIDRDWILDELPHLGNPDPNSDANYLLASAAAAHSGLGVGGGSSTGRTTSGVGSGSSSAHGTTAHTTGGDSAGATGNTGVNPQGAATSHSHSHSLSYNPDEFDSELTLLSEIIDETQNKWSDFGLNQLLTPYARTDRSAFK</sequence>
<reference evidence="2" key="1">
    <citation type="submission" date="2021-02" db="EMBL/GenBank/DDBJ databases">
        <authorList>
            <person name="Nowell W R."/>
        </authorList>
    </citation>
    <scope>NUCLEOTIDE SEQUENCE</scope>
</reference>
<feature type="compositionally biased region" description="Low complexity" evidence="1">
    <location>
        <begin position="58"/>
        <end position="92"/>
    </location>
</feature>
<evidence type="ECO:0000313" key="3">
    <source>
        <dbReference type="Proteomes" id="UP000663828"/>
    </source>
</evidence>
<evidence type="ECO:0000313" key="2">
    <source>
        <dbReference type="EMBL" id="CAF1446109.1"/>
    </source>
</evidence>
<name>A0A815PA19_ADIRI</name>
<evidence type="ECO:0000256" key="1">
    <source>
        <dbReference type="SAM" id="MobiDB-lite"/>
    </source>
</evidence>
<accession>A0A815PA19</accession>
<dbReference type="Proteomes" id="UP000663828">
    <property type="component" value="Unassembled WGS sequence"/>
</dbReference>
<dbReference type="EMBL" id="CAJNOR010003771">
    <property type="protein sequence ID" value="CAF1446109.1"/>
    <property type="molecule type" value="Genomic_DNA"/>
</dbReference>
<comment type="caution">
    <text evidence="2">The sequence shown here is derived from an EMBL/GenBank/DDBJ whole genome shotgun (WGS) entry which is preliminary data.</text>
</comment>
<organism evidence="2 3">
    <name type="scientific">Adineta ricciae</name>
    <name type="common">Rotifer</name>
    <dbReference type="NCBI Taxonomy" id="249248"/>
    <lineage>
        <taxon>Eukaryota</taxon>
        <taxon>Metazoa</taxon>
        <taxon>Spiralia</taxon>
        <taxon>Gnathifera</taxon>
        <taxon>Rotifera</taxon>
        <taxon>Eurotatoria</taxon>
        <taxon>Bdelloidea</taxon>
        <taxon>Adinetida</taxon>
        <taxon>Adinetidae</taxon>
        <taxon>Adineta</taxon>
    </lineage>
</organism>
<proteinExistence type="predicted"/>
<protein>
    <submittedName>
        <fullName evidence="2">Uncharacterized protein</fullName>
    </submittedName>
</protein>
<dbReference type="AlphaFoldDB" id="A0A815PA19"/>
<feature type="region of interest" description="Disordered" evidence="1">
    <location>
        <begin position="50"/>
        <end position="111"/>
    </location>
</feature>
<keyword evidence="3" id="KW-1185">Reference proteome</keyword>
<gene>
    <name evidence="2" type="ORF">XAT740_LOCUS36599</name>
</gene>